<feature type="domain" description="EngA-type G" evidence="11">
    <location>
        <begin position="3"/>
        <end position="167"/>
    </location>
</feature>
<keyword evidence="5 8" id="KW-0547">Nucleotide-binding</keyword>
<evidence type="ECO:0000256" key="1">
    <source>
        <dbReference type="ARBA" id="ARBA00008279"/>
    </source>
</evidence>
<dbReference type="InterPro" id="IPR032859">
    <property type="entry name" value="KH_dom-like"/>
</dbReference>
<dbReference type="PROSITE" id="PS51712">
    <property type="entry name" value="G_ENGA"/>
    <property type="match status" value="2"/>
</dbReference>
<evidence type="ECO:0000256" key="9">
    <source>
        <dbReference type="PROSITE-ProRule" id="PRU01049"/>
    </source>
</evidence>
<comment type="similarity">
    <text evidence="1 8 9 10">Belongs to the TRAFAC class TrmE-Era-EngA-EngB-Septin-like GTPase superfamily. EngA (Der) GTPase family.</text>
</comment>
<feature type="binding site" evidence="8">
    <location>
        <begin position="293"/>
        <end position="296"/>
    </location>
    <ligand>
        <name>GTP</name>
        <dbReference type="ChEBI" id="CHEBI:37565"/>
        <label>2</label>
    </ligand>
</feature>
<dbReference type="GO" id="GO:0005525">
    <property type="term" value="F:GTP binding"/>
    <property type="evidence" value="ECO:0007669"/>
    <property type="project" value="UniProtKB-UniRule"/>
</dbReference>
<dbReference type="PANTHER" id="PTHR43834">
    <property type="entry name" value="GTPASE DER"/>
    <property type="match status" value="1"/>
</dbReference>
<feature type="domain" description="EngA-type G" evidence="11">
    <location>
        <begin position="175"/>
        <end position="351"/>
    </location>
</feature>
<dbReference type="GO" id="GO:0043022">
    <property type="term" value="F:ribosome binding"/>
    <property type="evidence" value="ECO:0007669"/>
    <property type="project" value="TreeGrafter"/>
</dbReference>
<dbReference type="OrthoDB" id="9805918at2"/>
<dbReference type="PRINTS" id="PR00326">
    <property type="entry name" value="GTP1OBG"/>
</dbReference>
<evidence type="ECO:0000256" key="2">
    <source>
        <dbReference type="ARBA" id="ARBA00020953"/>
    </source>
</evidence>
<evidence type="ECO:0000313" key="13">
    <source>
        <dbReference type="Proteomes" id="UP000324595"/>
    </source>
</evidence>
<reference evidence="12 13" key="1">
    <citation type="submission" date="2019-07" db="EMBL/GenBank/DDBJ databases">
        <title>Genomic Encyclopedia of Archaeal and Bacterial Type Strains, Phase II (KMG-II): from individual species to whole genera.</title>
        <authorList>
            <person name="Goeker M."/>
        </authorList>
    </citation>
    <scope>NUCLEOTIDE SEQUENCE [LARGE SCALE GENOMIC DNA]</scope>
    <source>
        <strain evidence="12 13">DSM 21935</strain>
    </source>
</reference>
<name>A0A5D3YMX8_9BACT</name>
<dbReference type="FunFam" id="3.40.50.300:FF:000057">
    <property type="entry name" value="GTPase Der"/>
    <property type="match status" value="1"/>
</dbReference>
<dbReference type="NCBIfam" id="TIGR03594">
    <property type="entry name" value="GTPase_EngA"/>
    <property type="match status" value="1"/>
</dbReference>
<comment type="caution">
    <text evidence="12">The sequence shown here is derived from an EMBL/GenBank/DDBJ whole genome shotgun (WGS) entry which is preliminary data.</text>
</comment>
<feature type="binding site" evidence="8">
    <location>
        <begin position="56"/>
        <end position="60"/>
    </location>
    <ligand>
        <name>GTP</name>
        <dbReference type="ChEBI" id="CHEBI:37565"/>
        <label>1</label>
    </ligand>
</feature>
<evidence type="ECO:0000256" key="6">
    <source>
        <dbReference type="ARBA" id="ARBA00023134"/>
    </source>
</evidence>
<dbReference type="GO" id="GO:0042254">
    <property type="term" value="P:ribosome biogenesis"/>
    <property type="evidence" value="ECO:0007669"/>
    <property type="project" value="UniProtKB-KW"/>
</dbReference>
<dbReference type="FunFam" id="3.30.300.20:FF:000004">
    <property type="entry name" value="GTPase Der"/>
    <property type="match status" value="1"/>
</dbReference>
<dbReference type="Pfam" id="PF01926">
    <property type="entry name" value="MMR_HSR1"/>
    <property type="match status" value="2"/>
</dbReference>
<dbReference type="InterPro" id="IPR006073">
    <property type="entry name" value="GTP-bd"/>
</dbReference>
<evidence type="ECO:0000256" key="10">
    <source>
        <dbReference type="RuleBase" id="RU004481"/>
    </source>
</evidence>
<dbReference type="EMBL" id="VNHY01000001">
    <property type="protein sequence ID" value="TYP95224.1"/>
    <property type="molecule type" value="Genomic_DNA"/>
</dbReference>
<keyword evidence="3 8" id="KW-0690">Ribosome biogenesis</keyword>
<gene>
    <name evidence="8" type="primary">der</name>
    <name evidence="12" type="ORF">LX73_0520</name>
</gene>
<sequence length="435" mass="49783">MLPVVSIVGRPNVGKSTIFNRLIGSRKAIVDDQYGVTRDRHYGQAFWNGREFNVIDTGGYQPDETDVIWDGVREQVHIAIRESDLILFVVDTEGGITSLDRSVARMLREEDTPVLLVANKADNEERAMNATEFYGLGFEELYPVSAINGRGTGDLLDKMVTLFPEEKEEEENSIPKLAIVGRPNVGKSSFINALLDDDRCIVTDIPGTTRDSIHSKLTYNDKDYILVDTAGLRKKANVDENVEFYSTVRTERALQNCDVAVLMLDAMRGFEKQDQRILKNATEYNKGTVMVLNKWDLVPEKDSNIHREFEEYVYSRVPRMEYVPIISASAITRQRIHKVLEVADLVLKERKKSISTSELNDFIYGILKKKPLPVRGEVQLKIKYCSQVKSNPPVFKFFMNRPEKLPTSYHRYIENRIREEYGFIGVPITLRFVQK</sequence>
<dbReference type="Pfam" id="PF14714">
    <property type="entry name" value="KH_dom-like"/>
    <property type="match status" value="1"/>
</dbReference>
<feature type="binding site" evidence="8">
    <location>
        <begin position="181"/>
        <end position="188"/>
    </location>
    <ligand>
        <name>GTP</name>
        <dbReference type="ChEBI" id="CHEBI:37565"/>
        <label>2</label>
    </ligand>
</feature>
<dbReference type="RefSeq" id="WP_148897901.1">
    <property type="nucleotide sequence ID" value="NZ_VNHY01000001.1"/>
</dbReference>
<keyword evidence="13" id="KW-1185">Reference proteome</keyword>
<evidence type="ECO:0000256" key="4">
    <source>
        <dbReference type="ARBA" id="ARBA00022737"/>
    </source>
</evidence>
<organism evidence="12 13">
    <name type="scientific">Fodinibius salinus</name>
    <dbReference type="NCBI Taxonomy" id="860790"/>
    <lineage>
        <taxon>Bacteria</taxon>
        <taxon>Pseudomonadati</taxon>
        <taxon>Balneolota</taxon>
        <taxon>Balneolia</taxon>
        <taxon>Balneolales</taxon>
        <taxon>Balneolaceae</taxon>
        <taxon>Fodinibius</taxon>
    </lineage>
</organism>
<dbReference type="Gene3D" id="3.30.300.20">
    <property type="match status" value="1"/>
</dbReference>
<evidence type="ECO:0000256" key="7">
    <source>
        <dbReference type="ARBA" id="ARBA00032345"/>
    </source>
</evidence>
<dbReference type="HAMAP" id="MF_00195">
    <property type="entry name" value="GTPase_Der"/>
    <property type="match status" value="1"/>
</dbReference>
<dbReference type="FunFam" id="3.40.50.300:FF:000040">
    <property type="entry name" value="GTPase Der"/>
    <property type="match status" value="1"/>
</dbReference>
<proteinExistence type="inferred from homology"/>
<feature type="binding site" evidence="8">
    <location>
        <begin position="9"/>
        <end position="16"/>
    </location>
    <ligand>
        <name>GTP</name>
        <dbReference type="ChEBI" id="CHEBI:37565"/>
        <label>1</label>
    </ligand>
</feature>
<dbReference type="SUPFAM" id="SSF52540">
    <property type="entry name" value="P-loop containing nucleoside triphosphate hydrolases"/>
    <property type="match status" value="2"/>
</dbReference>
<keyword evidence="4 10" id="KW-0677">Repeat</keyword>
<dbReference type="AlphaFoldDB" id="A0A5D3YMX8"/>
<evidence type="ECO:0000259" key="11">
    <source>
        <dbReference type="PROSITE" id="PS51712"/>
    </source>
</evidence>
<evidence type="ECO:0000256" key="8">
    <source>
        <dbReference type="HAMAP-Rule" id="MF_00195"/>
    </source>
</evidence>
<dbReference type="PANTHER" id="PTHR43834:SF6">
    <property type="entry name" value="GTPASE DER"/>
    <property type="match status" value="1"/>
</dbReference>
<dbReference type="PIRSF" id="PIRSF006485">
    <property type="entry name" value="GTP-binding_EngA"/>
    <property type="match status" value="1"/>
</dbReference>
<comment type="function">
    <text evidence="8 10">GTPase that plays an essential role in the late steps of ribosome biogenesis.</text>
</comment>
<dbReference type="Proteomes" id="UP000324595">
    <property type="component" value="Unassembled WGS sequence"/>
</dbReference>
<dbReference type="CDD" id="cd01894">
    <property type="entry name" value="EngA1"/>
    <property type="match status" value="1"/>
</dbReference>
<dbReference type="Gene3D" id="3.40.50.300">
    <property type="entry name" value="P-loop containing nucleotide triphosphate hydrolases"/>
    <property type="match status" value="2"/>
</dbReference>
<protein>
    <recommendedName>
        <fullName evidence="2 8">GTPase Der</fullName>
    </recommendedName>
    <alternativeName>
        <fullName evidence="7 8">GTP-binding protein EngA</fullName>
    </alternativeName>
</protein>
<feature type="binding site" evidence="8">
    <location>
        <begin position="228"/>
        <end position="232"/>
    </location>
    <ligand>
        <name>GTP</name>
        <dbReference type="ChEBI" id="CHEBI:37565"/>
        <label>2</label>
    </ligand>
</feature>
<evidence type="ECO:0000256" key="3">
    <source>
        <dbReference type="ARBA" id="ARBA00022517"/>
    </source>
</evidence>
<dbReference type="CDD" id="cd01895">
    <property type="entry name" value="EngA2"/>
    <property type="match status" value="1"/>
</dbReference>
<evidence type="ECO:0000313" key="12">
    <source>
        <dbReference type="EMBL" id="TYP95224.1"/>
    </source>
</evidence>
<dbReference type="NCBIfam" id="TIGR00231">
    <property type="entry name" value="small_GTP"/>
    <property type="match status" value="2"/>
</dbReference>
<dbReference type="InterPro" id="IPR031166">
    <property type="entry name" value="G_ENGA"/>
</dbReference>
<dbReference type="InterPro" id="IPR016484">
    <property type="entry name" value="GTPase_Der"/>
</dbReference>
<keyword evidence="6 8" id="KW-0342">GTP-binding</keyword>
<accession>A0A5D3YMX8</accession>
<comment type="subunit">
    <text evidence="8">Associates with the 50S ribosomal subunit.</text>
</comment>
<dbReference type="InterPro" id="IPR005225">
    <property type="entry name" value="Small_GTP-bd"/>
</dbReference>
<dbReference type="InterPro" id="IPR015946">
    <property type="entry name" value="KH_dom-like_a/b"/>
</dbReference>
<evidence type="ECO:0000256" key="5">
    <source>
        <dbReference type="ARBA" id="ARBA00022741"/>
    </source>
</evidence>
<feature type="binding site" evidence="8">
    <location>
        <begin position="119"/>
        <end position="122"/>
    </location>
    <ligand>
        <name>GTP</name>
        <dbReference type="ChEBI" id="CHEBI:37565"/>
        <label>1</label>
    </ligand>
</feature>
<dbReference type="InterPro" id="IPR027417">
    <property type="entry name" value="P-loop_NTPase"/>
</dbReference>